<protein>
    <submittedName>
        <fullName evidence="1">Uncharacterized protein</fullName>
    </submittedName>
</protein>
<name>A0A0F3PGS9_RICRH</name>
<proteinExistence type="predicted"/>
<dbReference type="RefSeq" id="WP_014365168.1">
    <property type="nucleotide sequence ID" value="NZ_LAOC01000001.1"/>
</dbReference>
<reference evidence="1 2" key="1">
    <citation type="submission" date="2015-01" db="EMBL/GenBank/DDBJ databases">
        <title>Genome Sequencing of Rickettsiales.</title>
        <authorList>
            <person name="Daugherty S.C."/>
            <person name="Su Q."/>
            <person name="Abolude K."/>
            <person name="Beier-Sexton M."/>
            <person name="Carlyon J.A."/>
            <person name="Carter R."/>
            <person name="Day N.P."/>
            <person name="Dumler S.J."/>
            <person name="Dyachenko V."/>
            <person name="Godinez A."/>
            <person name="Kurtti T.J."/>
            <person name="Lichay M."/>
            <person name="Mullins K.E."/>
            <person name="Ott S."/>
            <person name="Pappas-Brown V."/>
            <person name="Paris D.H."/>
            <person name="Patel P."/>
            <person name="Richards A.L."/>
            <person name="Sadzewicz L."/>
            <person name="Sears K."/>
            <person name="Seidman D."/>
            <person name="Sengamalay N."/>
            <person name="Stenos J."/>
            <person name="Tallon L.J."/>
            <person name="Vincent G."/>
            <person name="Fraser C.M."/>
            <person name="Munderloh U."/>
            <person name="Dunning-Hotopp J.C."/>
        </authorList>
    </citation>
    <scope>NUCLEOTIDE SEQUENCE [LARGE SCALE GENOMIC DNA]</scope>
    <source>
        <strain evidence="1 2">Ect</strain>
    </source>
</reference>
<evidence type="ECO:0000313" key="2">
    <source>
        <dbReference type="Proteomes" id="UP000033591"/>
    </source>
</evidence>
<accession>A0A0F3PGS9</accession>
<dbReference type="EMBL" id="LAOC01000001">
    <property type="protein sequence ID" value="KJV79101.1"/>
    <property type="molecule type" value="Genomic_DNA"/>
</dbReference>
<dbReference type="Proteomes" id="UP000033591">
    <property type="component" value="Unassembled WGS sequence"/>
</dbReference>
<sequence length="52" mass="5704">MVAAPVRVQQQVDRENLRLRQAQNALALIQAENPQQLADAQQRLNAARAGAV</sequence>
<comment type="caution">
    <text evidence="1">The sequence shown here is derived from an EMBL/GenBank/DDBJ whole genome shotgun (WGS) entry which is preliminary data.</text>
</comment>
<dbReference type="PATRIC" id="fig|1359199.3.peg.629"/>
<dbReference type="AlphaFoldDB" id="A0A0F3PGS9"/>
<organism evidence="1 2">
    <name type="scientific">Rickettsia rhipicephali str. Ect</name>
    <dbReference type="NCBI Taxonomy" id="1359199"/>
    <lineage>
        <taxon>Bacteria</taxon>
        <taxon>Pseudomonadati</taxon>
        <taxon>Pseudomonadota</taxon>
        <taxon>Alphaproteobacteria</taxon>
        <taxon>Rickettsiales</taxon>
        <taxon>Rickettsiaceae</taxon>
        <taxon>Rickettsieae</taxon>
        <taxon>Rickettsia</taxon>
        <taxon>spotted fever group</taxon>
    </lineage>
</organism>
<gene>
    <name evidence="1" type="ORF">RMAECT_0646</name>
</gene>
<evidence type="ECO:0000313" key="1">
    <source>
        <dbReference type="EMBL" id="KJV79101.1"/>
    </source>
</evidence>